<sequence>MSGDKETPEERREKMRMKELKHTSSSIQGSNLSDLVNSLGWKGTGILILVLIAGVIIASLFLW</sequence>
<feature type="transmembrane region" description="Helical" evidence="2">
    <location>
        <begin position="39"/>
        <end position="62"/>
    </location>
</feature>
<evidence type="ECO:0000313" key="3">
    <source>
        <dbReference type="EMBL" id="PPA69611.1"/>
    </source>
</evidence>
<evidence type="ECO:0000256" key="1">
    <source>
        <dbReference type="SAM" id="MobiDB-lite"/>
    </source>
</evidence>
<keyword evidence="4" id="KW-1185">Reference proteome</keyword>
<reference evidence="3 4" key="1">
    <citation type="submission" date="2018-02" db="EMBL/GenBank/DDBJ databases">
        <title>Jeotgalibacillus proteolyticum sp. nov. a protease producing bacterium isolated from ocean sediments of Laizhou Bay.</title>
        <authorList>
            <person name="Li Y."/>
        </authorList>
    </citation>
    <scope>NUCLEOTIDE SEQUENCE [LARGE SCALE GENOMIC DNA]</scope>
    <source>
        <strain evidence="3 4">22-7</strain>
    </source>
</reference>
<keyword evidence="2" id="KW-0812">Transmembrane</keyword>
<dbReference type="InterPro" id="IPR045946">
    <property type="entry name" value="DUF6366"/>
</dbReference>
<comment type="caution">
    <text evidence="3">The sequence shown here is derived from an EMBL/GenBank/DDBJ whole genome shotgun (WGS) entry which is preliminary data.</text>
</comment>
<dbReference type="Proteomes" id="UP000239047">
    <property type="component" value="Unassembled WGS sequence"/>
</dbReference>
<dbReference type="Pfam" id="PF19893">
    <property type="entry name" value="DUF6366"/>
    <property type="match status" value="1"/>
</dbReference>
<organism evidence="3 4">
    <name type="scientific">Jeotgalibacillus proteolyticus</name>
    <dbReference type="NCBI Taxonomy" id="2082395"/>
    <lineage>
        <taxon>Bacteria</taxon>
        <taxon>Bacillati</taxon>
        <taxon>Bacillota</taxon>
        <taxon>Bacilli</taxon>
        <taxon>Bacillales</taxon>
        <taxon>Caryophanaceae</taxon>
        <taxon>Jeotgalibacillus</taxon>
    </lineage>
</organism>
<protein>
    <recommendedName>
        <fullName evidence="5">Phage capsid protein</fullName>
    </recommendedName>
</protein>
<keyword evidence="2" id="KW-1133">Transmembrane helix</keyword>
<name>A0A2S5G9L5_9BACL</name>
<proteinExistence type="predicted"/>
<gene>
    <name evidence="3" type="ORF">C4B60_13770</name>
</gene>
<feature type="compositionally biased region" description="Basic and acidic residues" evidence="1">
    <location>
        <begin position="1"/>
        <end position="22"/>
    </location>
</feature>
<dbReference type="AlphaFoldDB" id="A0A2S5G9L5"/>
<keyword evidence="2" id="KW-0472">Membrane</keyword>
<evidence type="ECO:0008006" key="5">
    <source>
        <dbReference type="Google" id="ProtNLM"/>
    </source>
</evidence>
<evidence type="ECO:0000313" key="4">
    <source>
        <dbReference type="Proteomes" id="UP000239047"/>
    </source>
</evidence>
<accession>A0A2S5G9L5</accession>
<feature type="region of interest" description="Disordered" evidence="1">
    <location>
        <begin position="1"/>
        <end position="25"/>
    </location>
</feature>
<dbReference type="RefSeq" id="WP_104058604.1">
    <property type="nucleotide sequence ID" value="NZ_PREZ01000005.1"/>
</dbReference>
<evidence type="ECO:0000256" key="2">
    <source>
        <dbReference type="SAM" id="Phobius"/>
    </source>
</evidence>
<dbReference type="EMBL" id="PREZ01000005">
    <property type="protein sequence ID" value="PPA69611.1"/>
    <property type="molecule type" value="Genomic_DNA"/>
</dbReference>